<dbReference type="AlphaFoldDB" id="A0A8J4UQA4"/>
<keyword evidence="3" id="KW-1185">Reference proteome</keyword>
<feature type="compositionally biased region" description="Polar residues" evidence="1">
    <location>
        <begin position="88"/>
        <end position="104"/>
    </location>
</feature>
<dbReference type="PANTHER" id="PTHR46944">
    <property type="entry name" value="RHO GUANINE NUCLEOTIDE EXCHANGE FACTOR 33"/>
    <property type="match status" value="1"/>
</dbReference>
<sequence length="261" mass="28758">EDTGTALSQISELNMRQKELQIDMDLLQRTQHRSSVKQLYKVGYESSSYYSSTSALTDPAHIQSRKKAAVRRYPDWEAEPSRSHPDISFTSDLESRPKATSSQLHRIPETEGVGSALADAMGAFLPYGDMDACCSSRSHSTDSSIDIAFVSCSPSLSPSHQSHSKGRSSGGGVYRPSHGCVSPDSASVLKPLPLGQRKSKSLNGLQLDSIDSRTHLDPGPPIWEEFKWKDVPGECDHTPLSERSRKEGKGFRSSFKKLFKK</sequence>
<feature type="region of interest" description="Disordered" evidence="1">
    <location>
        <begin position="73"/>
        <end position="111"/>
    </location>
</feature>
<reference evidence="2" key="1">
    <citation type="submission" date="2020-07" db="EMBL/GenBank/DDBJ databases">
        <title>Clarias magur genome sequencing, assembly and annotation.</title>
        <authorList>
            <person name="Kushwaha B."/>
            <person name="Kumar R."/>
            <person name="Das P."/>
            <person name="Joshi C.G."/>
            <person name="Kumar D."/>
            <person name="Nagpure N.S."/>
            <person name="Pandey M."/>
            <person name="Agarwal S."/>
            <person name="Srivastava S."/>
            <person name="Singh M."/>
            <person name="Sahoo L."/>
            <person name="Jayasankar P."/>
            <person name="Meher P.K."/>
            <person name="Koringa P.G."/>
            <person name="Iquebal M.A."/>
            <person name="Das S.P."/>
            <person name="Bit A."/>
            <person name="Patnaik S."/>
            <person name="Patel N."/>
            <person name="Shah T.M."/>
            <person name="Hinsu A."/>
            <person name="Jena J.K."/>
        </authorList>
    </citation>
    <scope>NUCLEOTIDE SEQUENCE</scope>
    <source>
        <strain evidence="2">CIFAMagur01</strain>
        <tissue evidence="2">Testis</tissue>
    </source>
</reference>
<dbReference type="EMBL" id="QNUK01000061">
    <property type="protein sequence ID" value="KAF5904197.1"/>
    <property type="molecule type" value="Genomic_DNA"/>
</dbReference>
<dbReference type="InterPro" id="IPR042849">
    <property type="entry name" value="ARHGEF33"/>
</dbReference>
<evidence type="ECO:0000313" key="2">
    <source>
        <dbReference type="EMBL" id="KAF5904197.1"/>
    </source>
</evidence>
<feature type="compositionally biased region" description="Basic and acidic residues" evidence="1">
    <location>
        <begin position="237"/>
        <end position="250"/>
    </location>
</feature>
<protein>
    <submittedName>
        <fullName evidence="2">Rho guanine nucleotide exchange factor 33 isoform X1</fullName>
    </submittedName>
</protein>
<feature type="compositionally biased region" description="Basic and acidic residues" evidence="1">
    <location>
        <begin position="73"/>
        <end position="85"/>
    </location>
</feature>
<accession>A0A8J4UQA4</accession>
<dbReference type="PANTHER" id="PTHR46944:SF1">
    <property type="entry name" value="RHO GUANINE NUCLEOTIDE EXCHANGE FACTOR 33"/>
    <property type="match status" value="1"/>
</dbReference>
<gene>
    <name evidence="2" type="primary">arhgef33</name>
    <name evidence="2" type="ORF">DAT39_006074</name>
</gene>
<feature type="non-terminal residue" evidence="2">
    <location>
        <position position="1"/>
    </location>
</feature>
<comment type="caution">
    <text evidence="2">The sequence shown here is derived from an EMBL/GenBank/DDBJ whole genome shotgun (WGS) entry which is preliminary data.</text>
</comment>
<proteinExistence type="predicted"/>
<dbReference type="Proteomes" id="UP000727407">
    <property type="component" value="Unassembled WGS sequence"/>
</dbReference>
<feature type="region of interest" description="Disordered" evidence="1">
    <location>
        <begin position="237"/>
        <end position="261"/>
    </location>
</feature>
<evidence type="ECO:0000313" key="3">
    <source>
        <dbReference type="Proteomes" id="UP000727407"/>
    </source>
</evidence>
<feature type="region of interest" description="Disordered" evidence="1">
    <location>
        <begin position="155"/>
        <end position="177"/>
    </location>
</feature>
<dbReference type="OrthoDB" id="8828665at2759"/>
<name>A0A8J4UQA4_CLAMG</name>
<evidence type="ECO:0000256" key="1">
    <source>
        <dbReference type="SAM" id="MobiDB-lite"/>
    </source>
</evidence>
<feature type="non-terminal residue" evidence="2">
    <location>
        <position position="261"/>
    </location>
</feature>
<organism evidence="2 3">
    <name type="scientific">Clarias magur</name>
    <name type="common">Asian catfish</name>
    <name type="synonym">Macropteronotus magur</name>
    <dbReference type="NCBI Taxonomy" id="1594786"/>
    <lineage>
        <taxon>Eukaryota</taxon>
        <taxon>Metazoa</taxon>
        <taxon>Chordata</taxon>
        <taxon>Craniata</taxon>
        <taxon>Vertebrata</taxon>
        <taxon>Euteleostomi</taxon>
        <taxon>Actinopterygii</taxon>
        <taxon>Neopterygii</taxon>
        <taxon>Teleostei</taxon>
        <taxon>Ostariophysi</taxon>
        <taxon>Siluriformes</taxon>
        <taxon>Clariidae</taxon>
        <taxon>Clarias</taxon>
    </lineage>
</organism>